<reference evidence="2 3" key="1">
    <citation type="submission" date="2022-06" db="EMBL/GenBank/DDBJ databases">
        <authorList>
            <person name="Xuan X."/>
        </authorList>
    </citation>
    <scope>NUCLEOTIDE SEQUENCE [LARGE SCALE GENOMIC DNA]</scope>
    <source>
        <strain evidence="2 3">2V75</strain>
    </source>
</reference>
<comment type="caution">
    <text evidence="2">The sequence shown here is derived from an EMBL/GenBank/DDBJ whole genome shotgun (WGS) entry which is preliminary data.</text>
</comment>
<evidence type="ECO:0000313" key="2">
    <source>
        <dbReference type="EMBL" id="MCO5725698.1"/>
    </source>
</evidence>
<keyword evidence="1" id="KW-0812">Transmembrane</keyword>
<evidence type="ECO:0000256" key="1">
    <source>
        <dbReference type="SAM" id="Phobius"/>
    </source>
</evidence>
<dbReference type="RefSeq" id="WP_252742070.1">
    <property type="nucleotide sequence ID" value="NZ_JAMXIB010000012.1"/>
</dbReference>
<accession>A0ABT1B2P1</accession>
<keyword evidence="1" id="KW-1133">Transmembrane helix</keyword>
<gene>
    <name evidence="2" type="ORF">NG653_12595</name>
</gene>
<organism evidence="2 3">
    <name type="scientific">Robiginitalea marina</name>
    <dbReference type="NCBI Taxonomy" id="2954105"/>
    <lineage>
        <taxon>Bacteria</taxon>
        <taxon>Pseudomonadati</taxon>
        <taxon>Bacteroidota</taxon>
        <taxon>Flavobacteriia</taxon>
        <taxon>Flavobacteriales</taxon>
        <taxon>Flavobacteriaceae</taxon>
        <taxon>Robiginitalea</taxon>
    </lineage>
</organism>
<proteinExistence type="predicted"/>
<dbReference type="Proteomes" id="UP001206312">
    <property type="component" value="Unassembled WGS sequence"/>
</dbReference>
<name>A0ABT1B2P1_9FLAO</name>
<protein>
    <submittedName>
        <fullName evidence="2">Uncharacterized protein</fullName>
    </submittedName>
</protein>
<dbReference type="EMBL" id="JAMXIB010000012">
    <property type="protein sequence ID" value="MCO5725698.1"/>
    <property type="molecule type" value="Genomic_DNA"/>
</dbReference>
<feature type="transmembrane region" description="Helical" evidence="1">
    <location>
        <begin position="7"/>
        <end position="27"/>
    </location>
</feature>
<keyword evidence="3" id="KW-1185">Reference proteome</keyword>
<sequence length="67" mass="8287">MIKILRYTEYLYLAVALISLYKIGELWEADRDQAYVFVFFAVVSIAMFFFRRNYRKRFEKRRESEKS</sequence>
<feature type="transmembrane region" description="Helical" evidence="1">
    <location>
        <begin position="33"/>
        <end position="50"/>
    </location>
</feature>
<keyword evidence="1" id="KW-0472">Membrane</keyword>
<evidence type="ECO:0000313" key="3">
    <source>
        <dbReference type="Proteomes" id="UP001206312"/>
    </source>
</evidence>